<gene>
    <name evidence="1" type="ORF">NMP03_05655</name>
</gene>
<keyword evidence="2" id="KW-1185">Reference proteome</keyword>
<reference evidence="1" key="1">
    <citation type="submission" date="2022-07" db="EMBL/GenBank/DDBJ databases">
        <title>Sphingomonas sp. nov., a novel bacterium isolated from the north slope of the Mount Everest.</title>
        <authorList>
            <person name="Cui X."/>
            <person name="Liu Y."/>
        </authorList>
    </citation>
    <scope>NUCLEOTIDE SEQUENCE</scope>
    <source>
        <strain evidence="1">S5-59</strain>
    </source>
</reference>
<evidence type="ECO:0000313" key="1">
    <source>
        <dbReference type="EMBL" id="UUL83688.1"/>
    </source>
</evidence>
<proteinExistence type="predicted"/>
<accession>A0ABY5LDE0</accession>
<dbReference type="Proteomes" id="UP001058533">
    <property type="component" value="Chromosome"/>
</dbReference>
<dbReference type="EMBL" id="CP101740">
    <property type="protein sequence ID" value="UUL83688.1"/>
    <property type="molecule type" value="Genomic_DNA"/>
</dbReference>
<dbReference type="SUPFAM" id="SSF88713">
    <property type="entry name" value="Glycoside hydrolase/deacetylase"/>
    <property type="match status" value="1"/>
</dbReference>
<name>A0ABY5LDE0_9SPHN</name>
<protein>
    <submittedName>
        <fullName evidence="1">Polysaccharide deacetylase family protein</fullName>
    </submittedName>
</protein>
<dbReference type="Gene3D" id="3.20.20.370">
    <property type="entry name" value="Glycoside hydrolase/deacetylase"/>
    <property type="match status" value="1"/>
</dbReference>
<organism evidence="1 2">
    <name type="scientific">Sphingomonas qomolangmaensis</name>
    <dbReference type="NCBI Taxonomy" id="2918765"/>
    <lineage>
        <taxon>Bacteria</taxon>
        <taxon>Pseudomonadati</taxon>
        <taxon>Pseudomonadota</taxon>
        <taxon>Alphaproteobacteria</taxon>
        <taxon>Sphingomonadales</taxon>
        <taxon>Sphingomonadaceae</taxon>
        <taxon>Sphingomonas</taxon>
    </lineage>
</organism>
<sequence>MFETATQTAFRQAAPDPAALFGWPAGFGTRFAVCIDTEEEFDWNAPLSRDSRSVTAIDSLPAMHAWFARRGVPLTYLVDHPVATTSSSIAVLRGLMDDGVTTIGTHLHPWVTPPFDEIVSPQTSFAGNLAPALEAAKLDAIGEAIIAAFGVAPQIYRAGRYGLGPHSLALLAERGYRIDTSMRSGYCYTGEGGPDFRAIGNQAFRCGPRDALLELPLTTIYTGALARGGAGLHDALGRVPRGRGLAARLRLMARVALTPEKMPLGAALGAIEAALDQKVSLLNFSFHSPTVVPGHTPYVRDTRDLAAFYAWWEAVLALLGSRGVRPVSGHDLLAATHAPALASPARPPLGGAVVGACSSTG</sequence>
<dbReference type="RefSeq" id="WP_256507524.1">
    <property type="nucleotide sequence ID" value="NZ_CP101740.1"/>
</dbReference>
<evidence type="ECO:0000313" key="2">
    <source>
        <dbReference type="Proteomes" id="UP001058533"/>
    </source>
</evidence>
<dbReference type="CDD" id="cd10935">
    <property type="entry name" value="CE4_WalW"/>
    <property type="match status" value="1"/>
</dbReference>
<dbReference type="InterPro" id="IPR011330">
    <property type="entry name" value="Glyco_hydro/deAcase_b/a-brl"/>
</dbReference>